<protein>
    <submittedName>
        <fullName evidence="3">Uncharacterized protein</fullName>
    </submittedName>
</protein>
<feature type="compositionally biased region" description="Low complexity" evidence="1">
    <location>
        <begin position="43"/>
        <end position="54"/>
    </location>
</feature>
<evidence type="ECO:0000256" key="2">
    <source>
        <dbReference type="SAM" id="SignalP"/>
    </source>
</evidence>
<comment type="caution">
    <text evidence="3">The sequence shown here is derived from an EMBL/GenBank/DDBJ whole genome shotgun (WGS) entry which is preliminary data.</text>
</comment>
<feature type="region of interest" description="Disordered" evidence="1">
    <location>
        <begin position="23"/>
        <end position="66"/>
    </location>
</feature>
<feature type="compositionally biased region" description="Polar residues" evidence="1">
    <location>
        <begin position="180"/>
        <end position="190"/>
    </location>
</feature>
<feature type="signal peptide" evidence="2">
    <location>
        <begin position="1"/>
        <end position="24"/>
    </location>
</feature>
<keyword evidence="2" id="KW-0732">Signal</keyword>
<feature type="chain" id="PRO_5047480811" evidence="2">
    <location>
        <begin position="25"/>
        <end position="251"/>
    </location>
</feature>
<organism evidence="3 4">
    <name type="scientific">Batrachochytrium salamandrivorans</name>
    <dbReference type="NCBI Taxonomy" id="1357716"/>
    <lineage>
        <taxon>Eukaryota</taxon>
        <taxon>Fungi</taxon>
        <taxon>Fungi incertae sedis</taxon>
        <taxon>Chytridiomycota</taxon>
        <taxon>Chytridiomycota incertae sedis</taxon>
        <taxon>Chytridiomycetes</taxon>
        <taxon>Rhizophydiales</taxon>
        <taxon>Rhizophydiales incertae sedis</taxon>
        <taxon>Batrachochytrium</taxon>
    </lineage>
</organism>
<evidence type="ECO:0000313" key="4">
    <source>
        <dbReference type="Proteomes" id="UP001648503"/>
    </source>
</evidence>
<evidence type="ECO:0000313" key="3">
    <source>
        <dbReference type="EMBL" id="KAH6589092.1"/>
    </source>
</evidence>
<sequence>MTSRWKGVAVLCFASAVAVDDADSHDVLPPPPVVIEGDSAGMKPPSLSSSDGLSSPPPKPPSKRSFQSPFGWWQGHMLCTEEIAAATAKSMDNHQGPRSTASDHGPIKKSFRLLGIPSKSPPQPHDCWKGSDIVPDLHFWTVTIADNSTLAMSYEMVNVMCSGGDAVTMSTRLDPAIFSNLPSDHSTGDASPTTTSQTPSSSSSFEFHTRIVQVDQDALVSIRKYFPALLVSRPEIASGALVCIGDMEICL</sequence>
<dbReference type="Proteomes" id="UP001648503">
    <property type="component" value="Unassembled WGS sequence"/>
</dbReference>
<feature type="region of interest" description="Disordered" evidence="1">
    <location>
        <begin position="180"/>
        <end position="203"/>
    </location>
</feature>
<accession>A0ABQ8EYY2</accession>
<feature type="compositionally biased region" description="Low complexity" evidence="1">
    <location>
        <begin position="191"/>
        <end position="203"/>
    </location>
</feature>
<dbReference type="EMBL" id="JAFCIX010000475">
    <property type="protein sequence ID" value="KAH6589092.1"/>
    <property type="molecule type" value="Genomic_DNA"/>
</dbReference>
<evidence type="ECO:0000256" key="1">
    <source>
        <dbReference type="SAM" id="MobiDB-lite"/>
    </source>
</evidence>
<keyword evidence="4" id="KW-1185">Reference proteome</keyword>
<reference evidence="3 4" key="1">
    <citation type="submission" date="2021-02" db="EMBL/GenBank/DDBJ databases">
        <title>Variation within the Batrachochytrium salamandrivorans European outbreak.</title>
        <authorList>
            <person name="Kelly M."/>
            <person name="Pasmans F."/>
            <person name="Shea T.P."/>
            <person name="Munoz J.F."/>
            <person name="Carranza S."/>
            <person name="Cuomo C.A."/>
            <person name="Martel A."/>
        </authorList>
    </citation>
    <scope>NUCLEOTIDE SEQUENCE [LARGE SCALE GENOMIC DNA]</scope>
    <source>
        <strain evidence="3 4">AMFP18/2</strain>
    </source>
</reference>
<proteinExistence type="predicted"/>
<gene>
    <name evidence="3" type="ORF">BASA50_010257</name>
</gene>
<name>A0ABQ8EYY2_9FUNG</name>